<dbReference type="Proteomes" id="UP000532311">
    <property type="component" value="Unassembled WGS sequence"/>
</dbReference>
<keyword evidence="4 7" id="KW-0812">Transmembrane</keyword>
<accession>A0A8H6CZF7</accession>
<dbReference type="PANTHER" id="PTHR43465">
    <property type="entry name" value="DUF1680 DOMAIN PROTEIN (AFU_ORTHOLOGUE AFUA_1G08910)"/>
    <property type="match status" value="1"/>
</dbReference>
<gene>
    <name evidence="9" type="ORF">FGLOB1_11919</name>
</gene>
<evidence type="ECO:0000256" key="3">
    <source>
        <dbReference type="ARBA" id="ARBA00022597"/>
    </source>
</evidence>
<feature type="transmembrane region" description="Helical" evidence="7">
    <location>
        <begin position="186"/>
        <end position="204"/>
    </location>
</feature>
<feature type="transmembrane region" description="Helical" evidence="7">
    <location>
        <begin position="158"/>
        <end position="179"/>
    </location>
</feature>
<sequence length="623" mass="69001">MATEIPSHILRKRTAAPDMTVLESSVRRGSASHGAPVNDLEQGSRSSVVQNIANLVAYEVGPSLLTVGVMLSLIFGGCCSNVYALEAIVNFEPSSGTLLTFVQFLFVAVTGFVAQFDKNSRFFLTPNKVPISRWIFNIVLFFTINVLNNHAFSYDISVPVHIILRSGGSITTMAAGYLYGKRYSQMQVVAVVLLTLGVILAAWSDAQAKGTSESSGRPAFSTGLVILFVAQLLSAIMGLYTEATYAKYGPRWKENLFYSHALSLPLFLPFAPSMARTLTHLMTSTPLQLPGVFGSGTTKFQIPSQILFLITNVLTQYACIRGVNLLAAASTALTVTIVLNIRKLVSLLLSIWLFGNKLAPGTLLGAIIVFSAGGLYSSVRGLVDMISSAQQQDDYLNVHYIVVEPAKRWAKIRDMNELYNAGHLIEAVIAHKEYYKNNLLLKPIKKEWKGLPNVQAWSQALHKLWDNMVDREMYLTGGISVMVQREGFGIDYLLPQGTDEGGCYAETCASIAFLTLAQRMLHLDLASRYADFVEICLYNTIMTAMSLDGKSFTYIDQLASSETDKNVRERWFCYLWDYGNDVKGVFVNFHLHTSAELQFKAGYSTITLRQKTDWPREGKVDFK</sequence>
<dbReference type="NCBIfam" id="TIGR00803">
    <property type="entry name" value="nst"/>
    <property type="match status" value="1"/>
</dbReference>
<feature type="transmembrane region" description="Helical" evidence="7">
    <location>
        <begin position="134"/>
        <end position="152"/>
    </location>
</feature>
<evidence type="ECO:0000256" key="4">
    <source>
        <dbReference type="ARBA" id="ARBA00022692"/>
    </source>
</evidence>
<proteinExistence type="predicted"/>
<dbReference type="InterPro" id="IPR013657">
    <property type="entry name" value="SCL35B1-4/HUT1"/>
</dbReference>
<reference evidence="9 10" key="1">
    <citation type="submission" date="2020-05" db="EMBL/GenBank/DDBJ databases">
        <title>Identification and distribution of gene clusters putatively required for synthesis of sphingolipid metabolism inhibitors in phylogenetically diverse species of the filamentous fungus Fusarium.</title>
        <authorList>
            <person name="Kim H.-S."/>
            <person name="Busman M."/>
            <person name="Brown D.W."/>
            <person name="Divon H."/>
            <person name="Uhlig S."/>
            <person name="Proctor R.H."/>
        </authorList>
    </citation>
    <scope>NUCLEOTIDE SEQUENCE [LARGE SCALE GENOMIC DNA]</scope>
    <source>
        <strain evidence="9 10">NRRL 26131</strain>
    </source>
</reference>
<evidence type="ECO:0000256" key="5">
    <source>
        <dbReference type="ARBA" id="ARBA00022989"/>
    </source>
</evidence>
<dbReference type="Pfam" id="PF08449">
    <property type="entry name" value="UAA"/>
    <property type="match status" value="1"/>
</dbReference>
<comment type="caution">
    <text evidence="9">The sequence shown here is derived from an EMBL/GenBank/DDBJ whole genome shotgun (WGS) entry which is preliminary data.</text>
</comment>
<keyword evidence="2" id="KW-0813">Transport</keyword>
<evidence type="ECO:0000256" key="6">
    <source>
        <dbReference type="ARBA" id="ARBA00023136"/>
    </source>
</evidence>
<feature type="transmembrane region" description="Helical" evidence="7">
    <location>
        <begin position="96"/>
        <end position="114"/>
    </location>
</feature>
<dbReference type="GO" id="GO:0012505">
    <property type="term" value="C:endomembrane system"/>
    <property type="evidence" value="ECO:0007669"/>
    <property type="project" value="UniProtKB-SubCell"/>
</dbReference>
<evidence type="ECO:0000256" key="7">
    <source>
        <dbReference type="SAM" id="Phobius"/>
    </source>
</evidence>
<dbReference type="PANTHER" id="PTHR43465:SF2">
    <property type="entry name" value="DUF1680 DOMAIN PROTEIN (AFU_ORTHOLOGUE AFUA_1G08910)"/>
    <property type="match status" value="1"/>
</dbReference>
<feature type="transmembrane region" description="Helical" evidence="7">
    <location>
        <begin position="361"/>
        <end position="379"/>
    </location>
</feature>
<comment type="subcellular location">
    <subcellularLocation>
        <location evidence="1">Endomembrane system</location>
        <topology evidence="1">Multi-pass membrane protein</topology>
    </subcellularLocation>
</comment>
<evidence type="ECO:0000313" key="9">
    <source>
        <dbReference type="EMBL" id="KAF5698636.1"/>
    </source>
</evidence>
<evidence type="ECO:0000256" key="1">
    <source>
        <dbReference type="ARBA" id="ARBA00004127"/>
    </source>
</evidence>
<protein>
    <submittedName>
        <fullName evidence="9">UDP n-acetylglucosamine transporter</fullName>
    </submittedName>
</protein>
<dbReference type="EMBL" id="JAAQPF010000643">
    <property type="protein sequence ID" value="KAF5698636.1"/>
    <property type="molecule type" value="Genomic_DNA"/>
</dbReference>
<feature type="transmembrane region" description="Helical" evidence="7">
    <location>
        <begin position="219"/>
        <end position="240"/>
    </location>
</feature>
<keyword evidence="6 7" id="KW-0472">Membrane</keyword>
<feature type="transmembrane region" description="Helical" evidence="7">
    <location>
        <begin position="64"/>
        <end position="84"/>
    </location>
</feature>
<dbReference type="InterPro" id="IPR012878">
    <property type="entry name" value="Beta-AFase-like_GH127_cat"/>
</dbReference>
<dbReference type="AlphaFoldDB" id="A0A8H6CZF7"/>
<evidence type="ECO:0000256" key="2">
    <source>
        <dbReference type="ARBA" id="ARBA00022448"/>
    </source>
</evidence>
<feature type="domain" description="Non-reducing end beta-L-arabinofuranosidase-like GH127 catalytic" evidence="8">
    <location>
        <begin position="457"/>
        <end position="572"/>
    </location>
</feature>
<keyword evidence="10" id="KW-1185">Reference proteome</keyword>
<organism evidence="9 10">
    <name type="scientific">Fusarium globosum</name>
    <dbReference type="NCBI Taxonomy" id="78864"/>
    <lineage>
        <taxon>Eukaryota</taxon>
        <taxon>Fungi</taxon>
        <taxon>Dikarya</taxon>
        <taxon>Ascomycota</taxon>
        <taxon>Pezizomycotina</taxon>
        <taxon>Sordariomycetes</taxon>
        <taxon>Hypocreomycetidae</taxon>
        <taxon>Hypocreales</taxon>
        <taxon>Nectriaceae</taxon>
        <taxon>Fusarium</taxon>
        <taxon>Fusarium fujikuroi species complex</taxon>
    </lineage>
</organism>
<dbReference type="GO" id="GO:0055085">
    <property type="term" value="P:transmembrane transport"/>
    <property type="evidence" value="ECO:0007669"/>
    <property type="project" value="InterPro"/>
</dbReference>
<dbReference type="InterPro" id="IPR049174">
    <property type="entry name" value="Beta-AFase-like"/>
</dbReference>
<dbReference type="Pfam" id="PF07944">
    <property type="entry name" value="Beta-AFase-like_GH127_cat"/>
    <property type="match status" value="1"/>
</dbReference>
<keyword evidence="3" id="KW-0762">Sugar transport</keyword>
<name>A0A8H6CZF7_9HYPO</name>
<evidence type="ECO:0000313" key="10">
    <source>
        <dbReference type="Proteomes" id="UP000532311"/>
    </source>
</evidence>
<evidence type="ECO:0000259" key="8">
    <source>
        <dbReference type="Pfam" id="PF07944"/>
    </source>
</evidence>
<keyword evidence="5 7" id="KW-1133">Transmembrane helix</keyword>